<dbReference type="PRINTS" id="PR00411">
    <property type="entry name" value="PNDRDTASEI"/>
</dbReference>
<gene>
    <name evidence="13" type="ORF">MGWOODY_Clf1383</name>
</gene>
<dbReference type="SUPFAM" id="SSF51905">
    <property type="entry name" value="FAD/NAD(P)-binding domain"/>
    <property type="match status" value="1"/>
</dbReference>
<evidence type="ECO:0000256" key="1">
    <source>
        <dbReference type="ARBA" id="ARBA00001974"/>
    </source>
</evidence>
<dbReference type="GO" id="GO:0050660">
    <property type="term" value="F:flavin adenine dinucleotide binding"/>
    <property type="evidence" value="ECO:0007669"/>
    <property type="project" value="InterPro"/>
</dbReference>
<keyword evidence="5" id="KW-0813">Transport</keyword>
<dbReference type="Gene3D" id="4.10.80.40">
    <property type="entry name" value="succinate dehydrogenase protein domain"/>
    <property type="match status" value="1"/>
</dbReference>
<evidence type="ECO:0000259" key="12">
    <source>
        <dbReference type="Pfam" id="PF02910"/>
    </source>
</evidence>
<comment type="subcellular location">
    <subcellularLocation>
        <location evidence="2">Membrane</location>
        <topology evidence="2">Peripheral membrane protein</topology>
    </subcellularLocation>
</comment>
<evidence type="ECO:0000259" key="11">
    <source>
        <dbReference type="Pfam" id="PF00890"/>
    </source>
</evidence>
<dbReference type="SUPFAM" id="SSF46977">
    <property type="entry name" value="Succinate dehydrogenase/fumarate reductase flavoprotein C-terminal domain"/>
    <property type="match status" value="1"/>
</dbReference>
<dbReference type="InterPro" id="IPR037099">
    <property type="entry name" value="Fum_R/Succ_DH_flav-like_C_sf"/>
</dbReference>
<name>A0A160VBG6_9ZZZZ</name>
<dbReference type="GO" id="GO:0005886">
    <property type="term" value="C:plasma membrane"/>
    <property type="evidence" value="ECO:0007669"/>
    <property type="project" value="TreeGrafter"/>
</dbReference>
<dbReference type="PANTHER" id="PTHR11632:SF51">
    <property type="entry name" value="SUCCINATE DEHYDROGENASE [UBIQUINONE] FLAVOPROTEIN SUBUNIT, MITOCHONDRIAL"/>
    <property type="match status" value="1"/>
</dbReference>
<dbReference type="Pfam" id="PF02910">
    <property type="entry name" value="Succ_DH_flav_C"/>
    <property type="match status" value="1"/>
</dbReference>
<dbReference type="PROSITE" id="PS00504">
    <property type="entry name" value="FRD_SDH_FAD_BINDING"/>
    <property type="match status" value="1"/>
</dbReference>
<keyword evidence="10" id="KW-0472">Membrane</keyword>
<dbReference type="PIRSF" id="PIRSF000171">
    <property type="entry name" value="SDHA_APRA_LASPO"/>
    <property type="match status" value="1"/>
</dbReference>
<proteinExistence type="inferred from homology"/>
<dbReference type="GO" id="GO:0022900">
    <property type="term" value="P:electron transport chain"/>
    <property type="evidence" value="ECO:0007669"/>
    <property type="project" value="InterPro"/>
</dbReference>
<dbReference type="InterPro" id="IPR003953">
    <property type="entry name" value="FAD-dep_OxRdtase_2_FAD-bd"/>
</dbReference>
<dbReference type="InterPro" id="IPR036188">
    <property type="entry name" value="FAD/NAD-bd_sf"/>
</dbReference>
<dbReference type="InterPro" id="IPR027477">
    <property type="entry name" value="Succ_DH/fumarate_Rdtase_cat_sf"/>
</dbReference>
<feature type="domain" description="Fumarate reductase/succinate dehydrogenase flavoprotein-like C-terminal" evidence="12">
    <location>
        <begin position="436"/>
        <end position="559"/>
    </location>
</feature>
<evidence type="ECO:0000256" key="2">
    <source>
        <dbReference type="ARBA" id="ARBA00004170"/>
    </source>
</evidence>
<evidence type="ECO:0000313" key="13">
    <source>
        <dbReference type="EMBL" id="CUV03606.1"/>
    </source>
</evidence>
<keyword evidence="6" id="KW-0285">Flavoprotein</keyword>
<dbReference type="Gene3D" id="3.50.50.60">
    <property type="entry name" value="FAD/NAD(P)-binding domain"/>
    <property type="match status" value="1"/>
</dbReference>
<keyword evidence="7" id="KW-0274">FAD</keyword>
<dbReference type="SUPFAM" id="SSF56425">
    <property type="entry name" value="Succinate dehydrogenase/fumarate reductase flavoprotein, catalytic domain"/>
    <property type="match status" value="1"/>
</dbReference>
<dbReference type="GO" id="GO:0009055">
    <property type="term" value="F:electron transfer activity"/>
    <property type="evidence" value="ECO:0007669"/>
    <property type="project" value="TreeGrafter"/>
</dbReference>
<dbReference type="GO" id="GO:0008177">
    <property type="term" value="F:succinate dehydrogenase (quinone) activity"/>
    <property type="evidence" value="ECO:0007669"/>
    <property type="project" value="UniProtKB-EC"/>
</dbReference>
<dbReference type="InterPro" id="IPR014006">
    <property type="entry name" value="Succ_Dhase_FrdA_Gneg"/>
</dbReference>
<evidence type="ECO:0000256" key="8">
    <source>
        <dbReference type="ARBA" id="ARBA00022982"/>
    </source>
</evidence>
<dbReference type="Gene3D" id="1.20.58.100">
    <property type="entry name" value="Fumarate reductase/succinate dehydrogenase flavoprotein-like, C-terminal domain"/>
    <property type="match status" value="1"/>
</dbReference>
<organism evidence="13">
    <name type="scientific">hydrothermal vent metagenome</name>
    <dbReference type="NCBI Taxonomy" id="652676"/>
    <lineage>
        <taxon>unclassified sequences</taxon>
        <taxon>metagenomes</taxon>
        <taxon>ecological metagenomes</taxon>
    </lineage>
</organism>
<keyword evidence="8" id="KW-0249">Electron transport</keyword>
<evidence type="ECO:0000256" key="10">
    <source>
        <dbReference type="ARBA" id="ARBA00023136"/>
    </source>
</evidence>
<dbReference type="FunFam" id="3.90.700.10:FF:000002">
    <property type="entry name" value="L-aspartate oxidase"/>
    <property type="match status" value="1"/>
</dbReference>
<evidence type="ECO:0000256" key="4">
    <source>
        <dbReference type="ARBA" id="ARBA00012792"/>
    </source>
</evidence>
<dbReference type="Gene3D" id="3.90.700.10">
    <property type="entry name" value="Succinate dehydrogenase/fumarate reductase flavoprotein, catalytic domain"/>
    <property type="match status" value="1"/>
</dbReference>
<evidence type="ECO:0000256" key="3">
    <source>
        <dbReference type="ARBA" id="ARBA00008040"/>
    </source>
</evidence>
<dbReference type="PANTHER" id="PTHR11632">
    <property type="entry name" value="SUCCINATE DEHYDROGENASE 2 FLAVOPROTEIN SUBUNIT"/>
    <property type="match status" value="1"/>
</dbReference>
<dbReference type="Pfam" id="PF00890">
    <property type="entry name" value="FAD_binding_2"/>
    <property type="match status" value="1"/>
</dbReference>
<dbReference type="AlphaFoldDB" id="A0A160VBG6"/>
<sequence length="559" mass="61048">MLEHDVLVIGAGLAGMRAAIAARAGGANTAIISKVHPVRSHSNAAQGGINAALTDRGDEWEDHAYDTVKGSDFLGDQDAIEVMCKAAGQALIDMEHFGVTFNRDDEGKLGTRAFGGQRRARTFFVGDFTGQALLHVMFEQLIKSGVRRYEEWFVSSLIIEDGQVCGVMALEIRTGQVYAIRAKTVIFCTGGFGRVFEPSTNALICTGDGTALAYNAGAELMDMEMVQYHPTTLAGSGVLISEAARGEGAYLLDKDGNRFMEKYAPNMMELASRDVVSRAEQTEIDTGNGVDGCVYLDCRHLGEALIMEKLSQIREIGIDLVGCDMITDTIPIRPGMHYAMGGIRTNIDGQTNLPGVYAAGECACVSVHGGNRLGANSLLDTIVFGERSGNHAAEAARSTDYVEFNVDQAVRNEEKRIQELLDRPQNGDRIASVRLGMGESMNRNLAVYRNEEGMKETLVDLTDLEKRFETVPVDNKGKVFNTDLVFALELGFMLNCASPIAISALDRKDSRGAQARTDYPDRDDENWMKHLVVKRGEVGPELSYAPVSITQWTPEERKY</sequence>
<dbReference type="NCBIfam" id="TIGR01812">
    <property type="entry name" value="sdhA_frdA_Gneg"/>
    <property type="match status" value="1"/>
</dbReference>
<dbReference type="InterPro" id="IPR003952">
    <property type="entry name" value="FRD_SDH_FAD_BS"/>
</dbReference>
<evidence type="ECO:0000256" key="5">
    <source>
        <dbReference type="ARBA" id="ARBA00022448"/>
    </source>
</evidence>
<comment type="cofactor">
    <cofactor evidence="1">
        <name>FAD</name>
        <dbReference type="ChEBI" id="CHEBI:57692"/>
    </cofactor>
</comment>
<dbReference type="InterPro" id="IPR030664">
    <property type="entry name" value="SdhA/FrdA/AprA"/>
</dbReference>
<reference evidence="13" key="1">
    <citation type="submission" date="2015-10" db="EMBL/GenBank/DDBJ databases">
        <authorList>
            <person name="Gilbert D.G."/>
        </authorList>
    </citation>
    <scope>NUCLEOTIDE SEQUENCE</scope>
</reference>
<dbReference type="PRINTS" id="PR00368">
    <property type="entry name" value="FADPNR"/>
</dbReference>
<dbReference type="EC" id="1.3.5.1" evidence="4"/>
<protein>
    <recommendedName>
        <fullName evidence="4">succinate dehydrogenase</fullName>
        <ecNumber evidence="4">1.3.5.1</ecNumber>
    </recommendedName>
</protein>
<dbReference type="GO" id="GO:0044281">
    <property type="term" value="P:small molecule metabolic process"/>
    <property type="evidence" value="ECO:0007669"/>
    <property type="project" value="UniProtKB-ARBA"/>
</dbReference>
<evidence type="ECO:0000256" key="7">
    <source>
        <dbReference type="ARBA" id="ARBA00022827"/>
    </source>
</evidence>
<dbReference type="EMBL" id="FAXA01000446">
    <property type="protein sequence ID" value="CUV03606.1"/>
    <property type="molecule type" value="Genomic_DNA"/>
</dbReference>
<comment type="similarity">
    <text evidence="3">Belongs to the FAD-dependent oxidoreductase 2 family. FRD/SDH subfamily.</text>
</comment>
<dbReference type="InterPro" id="IPR015939">
    <property type="entry name" value="Fum_Rdtase/Succ_DH_flav-like_C"/>
</dbReference>
<feature type="domain" description="FAD-dependent oxidoreductase 2 FAD-binding" evidence="11">
    <location>
        <begin position="5"/>
        <end position="378"/>
    </location>
</feature>
<evidence type="ECO:0000256" key="9">
    <source>
        <dbReference type="ARBA" id="ARBA00023002"/>
    </source>
</evidence>
<keyword evidence="9" id="KW-0560">Oxidoreductase</keyword>
<accession>A0A160VBG6</accession>
<evidence type="ECO:0000256" key="6">
    <source>
        <dbReference type="ARBA" id="ARBA00022630"/>
    </source>
</evidence>
<dbReference type="GO" id="GO:0009061">
    <property type="term" value="P:anaerobic respiration"/>
    <property type="evidence" value="ECO:0007669"/>
    <property type="project" value="TreeGrafter"/>
</dbReference>